<comment type="caution">
    <text evidence="2">The sequence shown here is derived from an EMBL/GenBank/DDBJ whole genome shotgun (WGS) entry which is preliminary data.</text>
</comment>
<dbReference type="Pfam" id="PF00419">
    <property type="entry name" value="Fimbrial"/>
    <property type="match status" value="1"/>
</dbReference>
<evidence type="ECO:0000313" key="2">
    <source>
        <dbReference type="EMBL" id="RKF49810.1"/>
    </source>
</evidence>
<dbReference type="Gene3D" id="2.60.40.1090">
    <property type="entry name" value="Fimbrial-type adhesion domain"/>
    <property type="match status" value="1"/>
</dbReference>
<name>A0A3R7IPZ4_9BURK</name>
<sequence length="394" mass="42256">MWYPAQNYPIGPASVSVYPQKFMPVGTVLFDQIYPMGYLLGNPEAVLAKCTDTASAATVSAALRLDDTYQYGSFLVGSTKYYFTQYVYPALAPATMHTTVGYKLYGVMADGSQKELVFNDSGAPSNTAVVFRSSGGYERSTRADRITYPYVVKAKHFPSVRLVMVRSPYDDNNFCCVSDGYIGRIGIAHTDYGGGSTDATYGYIKFGNYQPSAGPACGVVNVPRTVDLGAHPISAISGGAAPWISFAVTYECTDRNSPVGTLRIGFEPQNKANLVASNYGYLTSDAVTAAASGVGIVYRRQGETGRRFWIQNSGCQGSSSAAQNNSNCYAARSQTQAQGWYQVRPAGTSHAATFGYTDYTEPFEARLEMLPNTSASGVTAGKVSANVNVLVNQP</sequence>
<evidence type="ECO:0000313" key="3">
    <source>
        <dbReference type="Proteomes" id="UP000283709"/>
    </source>
</evidence>
<protein>
    <recommendedName>
        <fullName evidence="1">Fimbrial-type adhesion domain-containing protein</fullName>
    </recommendedName>
</protein>
<dbReference type="RefSeq" id="WP_183081275.1">
    <property type="nucleotide sequence ID" value="NZ_MCAS01000003.1"/>
</dbReference>
<accession>A0A3R7IPZ4</accession>
<gene>
    <name evidence="2" type="ORF">BCY88_16665</name>
</gene>
<proteinExistence type="predicted"/>
<dbReference type="InterPro" id="IPR008966">
    <property type="entry name" value="Adhesion_dom_sf"/>
</dbReference>
<organism evidence="2 3">
    <name type="scientific">Paraburkholderia fungorum</name>
    <dbReference type="NCBI Taxonomy" id="134537"/>
    <lineage>
        <taxon>Bacteria</taxon>
        <taxon>Pseudomonadati</taxon>
        <taxon>Pseudomonadota</taxon>
        <taxon>Betaproteobacteria</taxon>
        <taxon>Burkholderiales</taxon>
        <taxon>Burkholderiaceae</taxon>
        <taxon>Paraburkholderia</taxon>
    </lineage>
</organism>
<dbReference type="InterPro" id="IPR000259">
    <property type="entry name" value="Adhesion_dom_fimbrial"/>
</dbReference>
<evidence type="ECO:0000259" key="1">
    <source>
        <dbReference type="Pfam" id="PF00419"/>
    </source>
</evidence>
<feature type="domain" description="Fimbrial-type adhesion" evidence="1">
    <location>
        <begin position="214"/>
        <end position="392"/>
    </location>
</feature>
<dbReference type="AlphaFoldDB" id="A0A3R7IPZ4"/>
<dbReference type="InterPro" id="IPR036937">
    <property type="entry name" value="Adhesion_dom_fimbrial_sf"/>
</dbReference>
<dbReference type="GO" id="GO:0007155">
    <property type="term" value="P:cell adhesion"/>
    <property type="evidence" value="ECO:0007669"/>
    <property type="project" value="InterPro"/>
</dbReference>
<reference evidence="2 3" key="1">
    <citation type="submission" date="2016-07" db="EMBL/GenBank/DDBJ databases">
        <title>Genome analysis of Burkholderia fungorum ES3-20.</title>
        <authorList>
            <person name="Xu D."/>
            <person name="Yao R."/>
            <person name="Zheng S."/>
        </authorList>
    </citation>
    <scope>NUCLEOTIDE SEQUENCE [LARGE SCALE GENOMIC DNA]</scope>
    <source>
        <strain evidence="2 3">ES3-20</strain>
    </source>
</reference>
<dbReference type="GO" id="GO:0009289">
    <property type="term" value="C:pilus"/>
    <property type="evidence" value="ECO:0007669"/>
    <property type="project" value="InterPro"/>
</dbReference>
<dbReference type="Proteomes" id="UP000283709">
    <property type="component" value="Unassembled WGS sequence"/>
</dbReference>
<dbReference type="EMBL" id="MCAS01000003">
    <property type="protein sequence ID" value="RKF49810.1"/>
    <property type="molecule type" value="Genomic_DNA"/>
</dbReference>
<dbReference type="SUPFAM" id="SSF49401">
    <property type="entry name" value="Bacterial adhesins"/>
    <property type="match status" value="1"/>
</dbReference>